<feature type="transmembrane region" description="Helical" evidence="2">
    <location>
        <begin position="62"/>
        <end position="85"/>
    </location>
</feature>
<accession>Q0RD07</accession>
<evidence type="ECO:0000313" key="3">
    <source>
        <dbReference type="EMBL" id="CAJ64667.1"/>
    </source>
</evidence>
<keyword evidence="4" id="KW-1185">Reference proteome</keyword>
<dbReference type="OrthoDB" id="3483802at2"/>
<evidence type="ECO:0008006" key="5">
    <source>
        <dbReference type="Google" id="ProtNLM"/>
    </source>
</evidence>
<evidence type="ECO:0000313" key="4">
    <source>
        <dbReference type="Proteomes" id="UP000000657"/>
    </source>
</evidence>
<feature type="transmembrane region" description="Helical" evidence="2">
    <location>
        <begin position="32"/>
        <end position="56"/>
    </location>
</feature>
<feature type="transmembrane region" description="Helical" evidence="2">
    <location>
        <begin position="6"/>
        <end position="25"/>
    </location>
</feature>
<protein>
    <recommendedName>
        <fullName evidence="5">GlsB/YeaQ/YmgE family stress response membrane protein</fullName>
    </recommendedName>
</protein>
<keyword evidence="2" id="KW-0812">Transmembrane</keyword>
<keyword evidence="2" id="KW-0472">Membrane</keyword>
<name>Q0RD07_FRAAA</name>
<gene>
    <name evidence="3" type="ordered locus">FRAAL6043</name>
</gene>
<reference evidence="3 4" key="1">
    <citation type="journal article" date="2007" name="Genome Res.">
        <title>Genome characteristics of facultatively symbiotic Frankia sp. strains reflect host range and host plant biogeography.</title>
        <authorList>
            <person name="Normand P."/>
            <person name="Lapierre P."/>
            <person name="Tisa L.S."/>
            <person name="Gogarten J.P."/>
            <person name="Alloisio N."/>
            <person name="Bagnarol E."/>
            <person name="Bassi C.A."/>
            <person name="Berry A.M."/>
            <person name="Bickhart D.M."/>
            <person name="Choisne N."/>
            <person name="Couloux A."/>
            <person name="Cournoyer B."/>
            <person name="Cruveiller S."/>
            <person name="Daubin V."/>
            <person name="Demange N."/>
            <person name="Francino M.P."/>
            <person name="Goltsman E."/>
            <person name="Huang Y."/>
            <person name="Kopp O.R."/>
            <person name="Labarre L."/>
            <person name="Lapidus A."/>
            <person name="Lavire C."/>
            <person name="Marechal J."/>
            <person name="Martinez M."/>
            <person name="Mastronunzio J.E."/>
            <person name="Mullin B.C."/>
            <person name="Niemann J."/>
            <person name="Pujic P."/>
            <person name="Rawnsley T."/>
            <person name="Rouy Z."/>
            <person name="Schenowitz C."/>
            <person name="Sellstedt A."/>
            <person name="Tavares F."/>
            <person name="Tomkins J.P."/>
            <person name="Vallenet D."/>
            <person name="Valverde C."/>
            <person name="Wall L.G."/>
            <person name="Wang Y."/>
            <person name="Medigue C."/>
            <person name="Benson D.R."/>
        </authorList>
    </citation>
    <scope>NUCLEOTIDE SEQUENCE [LARGE SCALE GENOMIC DNA]</scope>
    <source>
        <strain evidence="4">DSM 45986 / CECT 9034 / ACN14a</strain>
    </source>
</reference>
<dbReference type="RefSeq" id="WP_011607095.1">
    <property type="nucleotide sequence ID" value="NC_008278.1"/>
</dbReference>
<dbReference type="Proteomes" id="UP000000657">
    <property type="component" value="Chromosome"/>
</dbReference>
<feature type="region of interest" description="Disordered" evidence="1">
    <location>
        <begin position="84"/>
        <end position="123"/>
    </location>
</feature>
<dbReference type="AlphaFoldDB" id="Q0RD07"/>
<evidence type="ECO:0000256" key="1">
    <source>
        <dbReference type="SAM" id="MobiDB-lite"/>
    </source>
</evidence>
<dbReference type="STRING" id="326424.FRAAL6043"/>
<proteinExistence type="predicted"/>
<dbReference type="EMBL" id="CT573213">
    <property type="protein sequence ID" value="CAJ64667.1"/>
    <property type="molecule type" value="Genomic_DNA"/>
</dbReference>
<dbReference type="KEGG" id="fal:FRAAL6043"/>
<evidence type="ECO:0000256" key="2">
    <source>
        <dbReference type="SAM" id="Phobius"/>
    </source>
</evidence>
<dbReference type="HOGENOM" id="CLU_2011889_0_0_11"/>
<organism evidence="3 4">
    <name type="scientific">Frankia alni (strain DSM 45986 / CECT 9034 / ACN14a)</name>
    <dbReference type="NCBI Taxonomy" id="326424"/>
    <lineage>
        <taxon>Bacteria</taxon>
        <taxon>Bacillati</taxon>
        <taxon>Actinomycetota</taxon>
        <taxon>Actinomycetes</taxon>
        <taxon>Frankiales</taxon>
        <taxon>Frankiaceae</taxon>
        <taxon>Frankia</taxon>
    </lineage>
</organism>
<keyword evidence="2" id="KW-1133">Transmembrane helix</keyword>
<sequence length="123" mass="12339">MNALTGIISALITGVIIGLLGRALVPRSRRAPIGCVMTILLGLLGAALGLVVAAAIDAGAPVTLLLQVAIAATLVFLVSAAGAPGRATGSAVRRRGAPGRERGAARSGGRRRARDRRGAARGW</sequence>